<evidence type="ECO:0000313" key="1">
    <source>
        <dbReference type="EMBL" id="WQH16866.1"/>
    </source>
</evidence>
<gene>
    <name evidence="1" type="ORF">SR882_02905</name>
</gene>
<organism evidence="1 2">
    <name type="scientific">Guyparkeria halophila</name>
    <dbReference type="NCBI Taxonomy" id="47960"/>
    <lineage>
        <taxon>Bacteria</taxon>
        <taxon>Pseudomonadati</taxon>
        <taxon>Pseudomonadota</taxon>
        <taxon>Gammaproteobacteria</taxon>
        <taxon>Chromatiales</taxon>
        <taxon>Thioalkalibacteraceae</taxon>
        <taxon>Guyparkeria</taxon>
    </lineage>
</organism>
<protein>
    <recommendedName>
        <fullName evidence="3">Nucleotidyltransferase</fullName>
    </recommendedName>
</protein>
<dbReference type="EMBL" id="CP140153">
    <property type="protein sequence ID" value="WQH16866.1"/>
    <property type="molecule type" value="Genomic_DNA"/>
</dbReference>
<evidence type="ECO:0000313" key="2">
    <source>
        <dbReference type="Proteomes" id="UP001327459"/>
    </source>
</evidence>
<dbReference type="RefSeq" id="WP_322521854.1">
    <property type="nucleotide sequence ID" value="NZ_CP140153.1"/>
</dbReference>
<keyword evidence="2" id="KW-1185">Reference proteome</keyword>
<reference evidence="1 2" key="1">
    <citation type="submission" date="2023-11" db="EMBL/GenBank/DDBJ databases">
        <title>MicrobeMod: A computational toolkit for identifying prokaryotic methylation and restriction-modification with nanopore sequencing.</title>
        <authorList>
            <person name="Crits-Christoph A."/>
            <person name="Kang S.C."/>
            <person name="Lee H."/>
            <person name="Ostrov N."/>
        </authorList>
    </citation>
    <scope>NUCLEOTIDE SEQUENCE [LARGE SCALE GENOMIC DNA]</scope>
    <source>
        <strain evidence="1 2">ATCC 49870</strain>
    </source>
</reference>
<proteinExistence type="predicted"/>
<evidence type="ECO:0008006" key="3">
    <source>
        <dbReference type="Google" id="ProtNLM"/>
    </source>
</evidence>
<name>A0ABZ0YXW7_9GAMM</name>
<accession>A0ABZ0YXW7</accession>
<dbReference type="Proteomes" id="UP001327459">
    <property type="component" value="Chromosome"/>
</dbReference>
<sequence length="200" mass="22454">MGPASLELLRCAARHAADSPGQPRRDSLRLAADELGETLDPRFRAADLERLELELGHYQATFRPEQREQLATLRRAALEAMTFFAQFRPRLVGDVLTGTADDYSPIVLQLFAPTPERVIECLLGHDIPFEESETRYQYPDGRQERVSVFAFGAGDDHIVLEVFPEERLRETPLVSGGAKLRRASRRQVEALMQEGVAGTH</sequence>